<organism evidence="1 2">
    <name type="scientific">Nesidiocoris tenuis</name>
    <dbReference type="NCBI Taxonomy" id="355587"/>
    <lineage>
        <taxon>Eukaryota</taxon>
        <taxon>Metazoa</taxon>
        <taxon>Ecdysozoa</taxon>
        <taxon>Arthropoda</taxon>
        <taxon>Hexapoda</taxon>
        <taxon>Insecta</taxon>
        <taxon>Pterygota</taxon>
        <taxon>Neoptera</taxon>
        <taxon>Paraneoptera</taxon>
        <taxon>Hemiptera</taxon>
        <taxon>Heteroptera</taxon>
        <taxon>Panheteroptera</taxon>
        <taxon>Cimicomorpha</taxon>
        <taxon>Miridae</taxon>
        <taxon>Dicyphina</taxon>
        <taxon>Nesidiocoris</taxon>
    </lineage>
</organism>
<keyword evidence="2" id="KW-1185">Reference proteome</keyword>
<gene>
    <name evidence="1" type="ORF">NTEN_LOCUS21693</name>
</gene>
<sequence>TLKTARNSRNSSQLRHSHQGLRTKRRRFIYDEKARGGFKSLGRLLTMFVCILGDPIRSSIKRRTRSKATFGMQNIQQRVSRWVAFNLLLTGSESDQLSQIVSVYLFTKKPPNMRRMRYGGFHPMLGSNGKREEVVSRSSDLRAATRGIPLLVN</sequence>
<evidence type="ECO:0000313" key="1">
    <source>
        <dbReference type="EMBL" id="CAB0017740.1"/>
    </source>
</evidence>
<proteinExistence type="predicted"/>
<dbReference type="EMBL" id="CADCXU010031901">
    <property type="protein sequence ID" value="CAB0017740.1"/>
    <property type="molecule type" value="Genomic_DNA"/>
</dbReference>
<evidence type="ECO:0000313" key="2">
    <source>
        <dbReference type="Proteomes" id="UP000479000"/>
    </source>
</evidence>
<name>A0A6H5HIZ5_9HEMI</name>
<dbReference type="AlphaFoldDB" id="A0A6H5HIZ5"/>
<reference evidence="1 2" key="1">
    <citation type="submission" date="2020-02" db="EMBL/GenBank/DDBJ databases">
        <authorList>
            <person name="Ferguson B K."/>
        </authorList>
    </citation>
    <scope>NUCLEOTIDE SEQUENCE [LARGE SCALE GENOMIC DNA]</scope>
</reference>
<dbReference type="Proteomes" id="UP000479000">
    <property type="component" value="Unassembled WGS sequence"/>
</dbReference>
<protein>
    <submittedName>
        <fullName evidence="1">Uncharacterized protein</fullName>
    </submittedName>
</protein>
<accession>A0A6H5HIZ5</accession>
<feature type="non-terminal residue" evidence="1">
    <location>
        <position position="1"/>
    </location>
</feature>